<gene>
    <name evidence="2" type="ORF">HINF_LOCUS19632</name>
    <name evidence="1" type="ORF">HINF_LOCUS20015</name>
</gene>
<dbReference type="AlphaFoldDB" id="A0AA86P6E4"/>
<evidence type="ECO:0000313" key="3">
    <source>
        <dbReference type="Proteomes" id="UP001642409"/>
    </source>
</evidence>
<reference evidence="1" key="1">
    <citation type="submission" date="2023-06" db="EMBL/GenBank/DDBJ databases">
        <authorList>
            <person name="Kurt Z."/>
        </authorList>
    </citation>
    <scope>NUCLEOTIDE SEQUENCE</scope>
</reference>
<name>A0AA86P6E4_9EUKA</name>
<dbReference type="EMBL" id="CATOUU010000517">
    <property type="protein sequence ID" value="CAI9932370.1"/>
    <property type="molecule type" value="Genomic_DNA"/>
</dbReference>
<dbReference type="Proteomes" id="UP001642409">
    <property type="component" value="Unassembled WGS sequence"/>
</dbReference>
<reference evidence="2 3" key="2">
    <citation type="submission" date="2024-07" db="EMBL/GenBank/DDBJ databases">
        <authorList>
            <person name="Akdeniz Z."/>
        </authorList>
    </citation>
    <scope>NUCLEOTIDE SEQUENCE [LARGE SCALE GENOMIC DNA]</scope>
</reference>
<sequence>MKDVFINQKILHQDLSSFSLFGVIENVQIHNSKLNVQISQILAESALICFSCDVRATLSDLILIGFGTNISGLVISGKSYIILQNSTVQSRLSGMMIGGLVLNCNKVTINLKDINLTSYLKGNDIVGALISFSTNYIQIMFSNVKMCTNTAINIGSGEKFVVISEGVTQNCQICGILVYAYGICLNSLDNSDVIDYKLVCKPDFIFNGESCQCQGEILNDSSCINIIKTTENLLSQFNGFENSLRQIDVQQLDKVSLLQQIVNNQVQQANSLVPSISVSLETSSGVQTEIYQRYLALNEAIKQFVLKIQCNKQYGHTFINNLCQYIVCPVSGQYAINGVCQCSIFNMIIVENICVCPINSKLTNNECTCTVTGQVVKQGSCQCEVIDAIVSGNTCVCPVNSGIVENACICTVVGKVIIAGVCTCHTSGAFIQNGVCSCGTDSLNISNTCSCPAYSSLIGNACICSGIIGISMMSGSCQCSSGYSVVNGLCQYTIENIDFGVKCYQSTFAIQFDIQAITHQVSNIANYSSGYVFKTSTIVTNAFIDISNNVYTTSVKPLFQSQASFTNLKVQIGTQIINSGSILTPATTITITQLNIISKQNTQITVNSLQQLQILQEQTTTTKINNLLINLSFALSQGNITLISASSGVMNITGYQVLGIYQSTKCVAMITFTITTPTKSLIQIQNVSFQPSSYNVGSYSSYLLGTVGVCNIVFINISVILGSVTQFQTLASISSTSSSKYQFGGLISDLNSMSFSMDYQGIGITLTNLLLNCYQNIYTDYVSTSGFIFGIIDKIVYGGNLQFTISDMCVQQKFSSQSIIFEDTGLIASCGGNMLIKQSSIIFTIQSNYDQMSNFGAIGVIPQFRGYSTEIINILIIIKVEVNTVKYGNFGFFGWNIVDISLVQNSSFRNYNVSALYSIGILFVCSQMTNNSIVNITVQACNISVGCSSGGYIAEATNYNNYIQNSTIKNINITGISTYTDYISGAMIGKLVSRVNMTSCFNNITIINNIVSGVGINSGVVGYIDTQNKGILNLSFVDYLISNNNISGNIFASGIVAAFSPKYSVCNYQILLLQNLTIYSCNIQCQTGSCGGLVGTFGQNETKFAVLTVNNITMQSFKIIGSSYVAGFVAISQKCVQYTTLQIYNSMIASVVLNGQNCGMITGFSNGTITFDIRTSQTTGNNFMNSSQLQNCASITNGISQSGC</sequence>
<evidence type="ECO:0000313" key="1">
    <source>
        <dbReference type="EMBL" id="CAI9932370.1"/>
    </source>
</evidence>
<accession>A0AA86P6E4</accession>
<proteinExistence type="predicted"/>
<dbReference type="EMBL" id="CAXDID020000052">
    <property type="protein sequence ID" value="CAL6005706.1"/>
    <property type="molecule type" value="Genomic_DNA"/>
</dbReference>
<comment type="caution">
    <text evidence="1">The sequence shown here is derived from an EMBL/GenBank/DDBJ whole genome shotgun (WGS) entry which is preliminary data.</text>
</comment>
<evidence type="ECO:0000313" key="2">
    <source>
        <dbReference type="EMBL" id="CAL6005706.1"/>
    </source>
</evidence>
<protein>
    <submittedName>
        <fullName evidence="1">Uncharacterized protein</fullName>
    </submittedName>
</protein>
<organism evidence="1">
    <name type="scientific">Hexamita inflata</name>
    <dbReference type="NCBI Taxonomy" id="28002"/>
    <lineage>
        <taxon>Eukaryota</taxon>
        <taxon>Metamonada</taxon>
        <taxon>Diplomonadida</taxon>
        <taxon>Hexamitidae</taxon>
        <taxon>Hexamitinae</taxon>
        <taxon>Hexamita</taxon>
    </lineage>
</organism>
<keyword evidence="3" id="KW-1185">Reference proteome</keyword>